<gene>
    <name evidence="1" type="ORF">SDC9_183106</name>
</gene>
<protein>
    <submittedName>
        <fullName evidence="1">Uncharacterized protein</fullName>
    </submittedName>
</protein>
<name>A0A645H9F0_9ZZZZ</name>
<reference evidence="1" key="1">
    <citation type="submission" date="2019-08" db="EMBL/GenBank/DDBJ databases">
        <authorList>
            <person name="Kucharzyk K."/>
            <person name="Murdoch R.W."/>
            <person name="Higgins S."/>
            <person name="Loffler F."/>
        </authorList>
    </citation>
    <scope>NUCLEOTIDE SEQUENCE</scope>
</reference>
<evidence type="ECO:0000313" key="1">
    <source>
        <dbReference type="EMBL" id="MPN35608.1"/>
    </source>
</evidence>
<organism evidence="1">
    <name type="scientific">bioreactor metagenome</name>
    <dbReference type="NCBI Taxonomy" id="1076179"/>
    <lineage>
        <taxon>unclassified sequences</taxon>
        <taxon>metagenomes</taxon>
        <taxon>ecological metagenomes</taxon>
    </lineage>
</organism>
<sequence>MADRQGLDQFRLKNIDADLVKRCLRVFAHPQAVQAFQAAAEHPADRVGPGDLAVELNIFCHRKAGDQHKLLMDHADPKFDRLMRRLDPDVLAFHLDIALKSAGTGDHRHTEQYIHQGGLARSVFTEQCMDLSGLDVQADILEHLVFTIALGYAVHLQHKVAHAPSSCHKG</sequence>
<comment type="caution">
    <text evidence="1">The sequence shown here is derived from an EMBL/GenBank/DDBJ whole genome shotgun (WGS) entry which is preliminary data.</text>
</comment>
<dbReference type="EMBL" id="VSSQ01089304">
    <property type="protein sequence ID" value="MPN35608.1"/>
    <property type="molecule type" value="Genomic_DNA"/>
</dbReference>
<dbReference type="AlphaFoldDB" id="A0A645H9F0"/>
<proteinExistence type="predicted"/>
<accession>A0A645H9F0</accession>